<dbReference type="InterPro" id="IPR029063">
    <property type="entry name" value="SAM-dependent_MTases_sf"/>
</dbReference>
<comment type="similarity">
    <text evidence="3">Belongs to the methyltransferase superfamily. Arsenite methyltransferase family.</text>
</comment>
<evidence type="ECO:0000259" key="9">
    <source>
        <dbReference type="Pfam" id="PF13847"/>
    </source>
</evidence>
<name>A0A4R1RKP0_HYDET</name>
<dbReference type="EC" id="2.1.1.137" evidence="4"/>
<dbReference type="AlphaFoldDB" id="A0A4R1RKP0"/>
<dbReference type="PANTHER" id="PTHR43675">
    <property type="entry name" value="ARSENITE METHYLTRANSFERASE"/>
    <property type="match status" value="1"/>
</dbReference>
<dbReference type="PROSITE" id="PS51257">
    <property type="entry name" value="PROKAR_LIPOPROTEIN"/>
    <property type="match status" value="1"/>
</dbReference>
<proteinExistence type="inferred from homology"/>
<dbReference type="CDD" id="cd02440">
    <property type="entry name" value="AdoMet_MTases"/>
    <property type="match status" value="1"/>
</dbReference>
<sequence length="276" mass="29974">MSFEVRQKVKEHYGNIAAKVNQNQGAGCGCGSGSCCEILDDPMSIYDAEYLKNLPKAAIQASLGCANPLVFAELKEGETIIDLGSGGGIDVLMAAKYVGPAGKVFGLDMTDEMLALANRNKERMGVTNVEFLKGYIEEIPLPDKSMDAVISNCVINLSEDKARVFAEIYRVLKPGGRVAIADIVTLKAIPERYRKQAEMWVSCLAGTLTVDKYQAIMTKVGFQKIEITPVHIYTKSVMESLLEENPQLRQGGETIDLAVIDGAFAGAQIKAWKEGE</sequence>
<dbReference type="SUPFAM" id="SSF53335">
    <property type="entry name" value="S-adenosyl-L-methionine-dependent methyltransferases"/>
    <property type="match status" value="1"/>
</dbReference>
<comment type="catalytic activity">
    <reaction evidence="8">
        <text>arsenic triglutathione + 3 [thioredoxin]-dithiol + 3 S-adenosyl-L-methionine = trimethylarsine + 3 [thioredoxin]-disulfide + 3 glutathione + 3 S-adenosyl-L-homocysteine + 3 H(+)</text>
        <dbReference type="Rhea" id="RHEA:69432"/>
        <dbReference type="Rhea" id="RHEA-COMP:10698"/>
        <dbReference type="Rhea" id="RHEA-COMP:10700"/>
        <dbReference type="ChEBI" id="CHEBI:15378"/>
        <dbReference type="ChEBI" id="CHEBI:27130"/>
        <dbReference type="ChEBI" id="CHEBI:29950"/>
        <dbReference type="ChEBI" id="CHEBI:50058"/>
        <dbReference type="ChEBI" id="CHEBI:57856"/>
        <dbReference type="ChEBI" id="CHEBI:57925"/>
        <dbReference type="ChEBI" id="CHEBI:59789"/>
        <dbReference type="ChEBI" id="CHEBI:183640"/>
        <dbReference type="EC" id="2.1.1.137"/>
    </reaction>
</comment>
<dbReference type="RefSeq" id="WP_132014823.1">
    <property type="nucleotide sequence ID" value="NZ_SLUN01000015.1"/>
</dbReference>
<evidence type="ECO:0000256" key="3">
    <source>
        <dbReference type="ARBA" id="ARBA00034487"/>
    </source>
</evidence>
<comment type="catalytic activity">
    <reaction evidence="7">
        <text>arsenic triglutathione + 2 [thioredoxin]-dithiol + 2 S-adenosyl-L-methionine + H2O = dimethylarsinous acid + 2 [thioredoxin]-disulfide + 3 glutathione + 2 S-adenosyl-L-homocysteine + 2 H(+)</text>
        <dbReference type="Rhea" id="RHEA:69464"/>
        <dbReference type="Rhea" id="RHEA-COMP:10698"/>
        <dbReference type="Rhea" id="RHEA-COMP:10700"/>
        <dbReference type="ChEBI" id="CHEBI:15377"/>
        <dbReference type="ChEBI" id="CHEBI:15378"/>
        <dbReference type="ChEBI" id="CHEBI:23808"/>
        <dbReference type="ChEBI" id="CHEBI:29950"/>
        <dbReference type="ChEBI" id="CHEBI:50058"/>
        <dbReference type="ChEBI" id="CHEBI:57856"/>
        <dbReference type="ChEBI" id="CHEBI:57925"/>
        <dbReference type="ChEBI" id="CHEBI:59789"/>
        <dbReference type="ChEBI" id="CHEBI:183640"/>
        <dbReference type="EC" id="2.1.1.137"/>
    </reaction>
</comment>
<keyword evidence="2" id="KW-0949">S-adenosyl-L-methionine</keyword>
<evidence type="ECO:0000256" key="1">
    <source>
        <dbReference type="ARBA" id="ARBA00022679"/>
    </source>
</evidence>
<dbReference type="GO" id="GO:0032259">
    <property type="term" value="P:methylation"/>
    <property type="evidence" value="ECO:0007669"/>
    <property type="project" value="UniProtKB-KW"/>
</dbReference>
<evidence type="ECO:0000313" key="10">
    <source>
        <dbReference type="EMBL" id="TCL66589.1"/>
    </source>
</evidence>
<evidence type="ECO:0000313" key="11">
    <source>
        <dbReference type="Proteomes" id="UP000295008"/>
    </source>
</evidence>
<evidence type="ECO:0000256" key="8">
    <source>
        <dbReference type="ARBA" id="ARBA00048428"/>
    </source>
</evidence>
<comment type="catalytic activity">
    <reaction evidence="6">
        <text>arsenic triglutathione + [thioredoxin]-dithiol + S-adenosyl-L-methionine + 2 H2O = methylarsonous acid + [thioredoxin]-disulfide + 3 glutathione + S-adenosyl-L-homocysteine + H(+)</text>
        <dbReference type="Rhea" id="RHEA:69460"/>
        <dbReference type="Rhea" id="RHEA-COMP:10698"/>
        <dbReference type="Rhea" id="RHEA-COMP:10700"/>
        <dbReference type="ChEBI" id="CHEBI:15377"/>
        <dbReference type="ChEBI" id="CHEBI:15378"/>
        <dbReference type="ChEBI" id="CHEBI:17826"/>
        <dbReference type="ChEBI" id="CHEBI:29950"/>
        <dbReference type="ChEBI" id="CHEBI:50058"/>
        <dbReference type="ChEBI" id="CHEBI:57856"/>
        <dbReference type="ChEBI" id="CHEBI:57925"/>
        <dbReference type="ChEBI" id="CHEBI:59789"/>
        <dbReference type="ChEBI" id="CHEBI:183640"/>
        <dbReference type="EC" id="2.1.1.137"/>
    </reaction>
</comment>
<evidence type="ECO:0000256" key="7">
    <source>
        <dbReference type="ARBA" id="ARBA00047943"/>
    </source>
</evidence>
<comment type="caution">
    <text evidence="10">The sequence shown here is derived from an EMBL/GenBank/DDBJ whole genome shotgun (WGS) entry which is preliminary data.</text>
</comment>
<dbReference type="GO" id="GO:0030791">
    <property type="term" value="F:arsenite methyltransferase activity"/>
    <property type="evidence" value="ECO:0007669"/>
    <property type="project" value="UniProtKB-EC"/>
</dbReference>
<evidence type="ECO:0000256" key="2">
    <source>
        <dbReference type="ARBA" id="ARBA00022691"/>
    </source>
</evidence>
<dbReference type="Pfam" id="PF13847">
    <property type="entry name" value="Methyltransf_31"/>
    <property type="match status" value="1"/>
</dbReference>
<protein>
    <recommendedName>
        <fullName evidence="5">Arsenite methyltransferase</fullName>
        <ecNumber evidence="4">2.1.1.137</ecNumber>
    </recommendedName>
</protein>
<keyword evidence="11" id="KW-1185">Reference proteome</keyword>
<accession>A0A4R1RKP0</accession>
<keyword evidence="10" id="KW-0489">Methyltransferase</keyword>
<evidence type="ECO:0000256" key="6">
    <source>
        <dbReference type="ARBA" id="ARBA00047941"/>
    </source>
</evidence>
<dbReference type="Proteomes" id="UP000295008">
    <property type="component" value="Unassembled WGS sequence"/>
</dbReference>
<dbReference type="Gene3D" id="3.40.50.150">
    <property type="entry name" value="Vaccinia Virus protein VP39"/>
    <property type="match status" value="1"/>
</dbReference>
<evidence type="ECO:0000256" key="5">
    <source>
        <dbReference type="ARBA" id="ARBA00034545"/>
    </source>
</evidence>
<gene>
    <name evidence="10" type="ORF">EDC14_1015134</name>
</gene>
<reference evidence="10 11" key="1">
    <citation type="submission" date="2019-03" db="EMBL/GenBank/DDBJ databases">
        <title>Genomic Encyclopedia of Type Strains, Phase IV (KMG-IV): sequencing the most valuable type-strain genomes for metagenomic binning, comparative biology and taxonomic classification.</title>
        <authorList>
            <person name="Goeker M."/>
        </authorList>
    </citation>
    <scope>NUCLEOTIDE SEQUENCE [LARGE SCALE GENOMIC DNA]</scope>
    <source>
        <strain evidence="10 11">LX-B</strain>
    </source>
</reference>
<dbReference type="EMBL" id="SLUN01000015">
    <property type="protein sequence ID" value="TCL66589.1"/>
    <property type="molecule type" value="Genomic_DNA"/>
</dbReference>
<dbReference type="InterPro" id="IPR026669">
    <property type="entry name" value="Arsenite_MeTrfase-like"/>
</dbReference>
<dbReference type="InterPro" id="IPR025714">
    <property type="entry name" value="Methyltranfer_dom"/>
</dbReference>
<organism evidence="10 11">
    <name type="scientific">Hydrogenispora ethanolica</name>
    <dbReference type="NCBI Taxonomy" id="1082276"/>
    <lineage>
        <taxon>Bacteria</taxon>
        <taxon>Bacillati</taxon>
        <taxon>Bacillota</taxon>
        <taxon>Hydrogenispora</taxon>
    </lineage>
</organism>
<dbReference type="OrthoDB" id="43862at2"/>
<evidence type="ECO:0000256" key="4">
    <source>
        <dbReference type="ARBA" id="ARBA00034521"/>
    </source>
</evidence>
<dbReference type="NCBIfam" id="NF008823">
    <property type="entry name" value="PRK11873.1"/>
    <property type="match status" value="1"/>
</dbReference>
<dbReference type="PANTHER" id="PTHR43675:SF8">
    <property type="entry name" value="ARSENITE METHYLTRANSFERASE"/>
    <property type="match status" value="1"/>
</dbReference>
<keyword evidence="1 10" id="KW-0808">Transferase</keyword>
<feature type="domain" description="Methyltransferase" evidence="9">
    <location>
        <begin position="75"/>
        <end position="220"/>
    </location>
</feature>